<dbReference type="InterPro" id="IPR050482">
    <property type="entry name" value="Sensor_HK_TwoCompSys"/>
</dbReference>
<feature type="domain" description="Signal transduction histidine kinase subgroup 3 dimerisation and phosphoacceptor" evidence="5">
    <location>
        <begin position="208"/>
        <end position="273"/>
    </location>
</feature>
<reference evidence="7" key="1">
    <citation type="submission" date="2016-10" db="EMBL/GenBank/DDBJ databases">
        <authorList>
            <person name="Varghese N."/>
            <person name="Submissions S."/>
        </authorList>
    </citation>
    <scope>NUCLEOTIDE SEQUENCE [LARGE SCALE GENOMIC DNA]</scope>
    <source>
        <strain evidence="7">CGMCC 4.3530</strain>
    </source>
</reference>
<dbReference type="Gene3D" id="3.30.565.10">
    <property type="entry name" value="Histidine kinase-like ATPase, C-terminal domain"/>
    <property type="match status" value="1"/>
</dbReference>
<dbReference type="STRING" id="418495.SAMN05216215_101261"/>
<keyword evidence="4" id="KW-1133">Transmembrane helix</keyword>
<dbReference type="Gene3D" id="1.20.5.1930">
    <property type="match status" value="1"/>
</dbReference>
<accession>A0A1H3CK88</accession>
<dbReference type="GO" id="GO:0000155">
    <property type="term" value="F:phosphorelay sensor kinase activity"/>
    <property type="evidence" value="ECO:0007669"/>
    <property type="project" value="InterPro"/>
</dbReference>
<evidence type="ECO:0000256" key="4">
    <source>
        <dbReference type="SAM" id="Phobius"/>
    </source>
</evidence>
<evidence type="ECO:0000259" key="5">
    <source>
        <dbReference type="Pfam" id="PF07730"/>
    </source>
</evidence>
<dbReference type="Proteomes" id="UP000199529">
    <property type="component" value="Unassembled WGS sequence"/>
</dbReference>
<dbReference type="PANTHER" id="PTHR24421">
    <property type="entry name" value="NITRATE/NITRITE SENSOR PROTEIN NARX-RELATED"/>
    <property type="match status" value="1"/>
</dbReference>
<feature type="transmembrane region" description="Helical" evidence="4">
    <location>
        <begin position="110"/>
        <end position="127"/>
    </location>
</feature>
<dbReference type="InterPro" id="IPR011712">
    <property type="entry name" value="Sig_transdc_His_kin_sub3_dim/P"/>
</dbReference>
<proteinExistence type="predicted"/>
<keyword evidence="7" id="KW-1185">Reference proteome</keyword>
<dbReference type="GO" id="GO:0016020">
    <property type="term" value="C:membrane"/>
    <property type="evidence" value="ECO:0007669"/>
    <property type="project" value="InterPro"/>
</dbReference>
<keyword evidence="4" id="KW-0472">Membrane</keyword>
<name>A0A1H3CK88_9PSEU</name>
<feature type="transmembrane region" description="Helical" evidence="4">
    <location>
        <begin position="160"/>
        <end position="187"/>
    </location>
</feature>
<dbReference type="PANTHER" id="PTHR24421:SF63">
    <property type="entry name" value="SENSOR HISTIDINE KINASE DESK"/>
    <property type="match status" value="1"/>
</dbReference>
<keyword evidence="1" id="KW-0808">Transferase</keyword>
<protein>
    <submittedName>
        <fullName evidence="6">Two-component system, NarL family, sensor histidine kinase DesK</fullName>
    </submittedName>
</protein>
<keyword evidence="3" id="KW-0902">Two-component regulatory system</keyword>
<feature type="transmembrane region" description="Helical" evidence="4">
    <location>
        <begin position="134"/>
        <end position="154"/>
    </location>
</feature>
<feature type="transmembrane region" description="Helical" evidence="4">
    <location>
        <begin position="87"/>
        <end position="104"/>
    </location>
</feature>
<evidence type="ECO:0000256" key="1">
    <source>
        <dbReference type="ARBA" id="ARBA00022679"/>
    </source>
</evidence>
<evidence type="ECO:0000313" key="6">
    <source>
        <dbReference type="EMBL" id="SDX54547.1"/>
    </source>
</evidence>
<dbReference type="AlphaFoldDB" id="A0A1H3CK88"/>
<gene>
    <name evidence="6" type="ORF">SAMN05216215_101261</name>
</gene>
<dbReference type="GO" id="GO:0046983">
    <property type="term" value="F:protein dimerization activity"/>
    <property type="evidence" value="ECO:0007669"/>
    <property type="project" value="InterPro"/>
</dbReference>
<dbReference type="InterPro" id="IPR036890">
    <property type="entry name" value="HATPase_C_sf"/>
</dbReference>
<organism evidence="6 7">
    <name type="scientific">Saccharopolyspora shandongensis</name>
    <dbReference type="NCBI Taxonomy" id="418495"/>
    <lineage>
        <taxon>Bacteria</taxon>
        <taxon>Bacillati</taxon>
        <taxon>Actinomycetota</taxon>
        <taxon>Actinomycetes</taxon>
        <taxon>Pseudonocardiales</taxon>
        <taxon>Pseudonocardiaceae</taxon>
        <taxon>Saccharopolyspora</taxon>
    </lineage>
</organism>
<evidence type="ECO:0000313" key="7">
    <source>
        <dbReference type="Proteomes" id="UP000199529"/>
    </source>
</evidence>
<keyword evidence="2 6" id="KW-0418">Kinase</keyword>
<evidence type="ECO:0000256" key="2">
    <source>
        <dbReference type="ARBA" id="ARBA00022777"/>
    </source>
</evidence>
<dbReference type="Pfam" id="PF07730">
    <property type="entry name" value="HisKA_3"/>
    <property type="match status" value="1"/>
</dbReference>
<sequence>MSEPDPTQFDPRRIVRLRRYTWWSLVPVMPMYALFPVFNLVVGARDGFYGTPEIVVLALVLVVIAVDGTILSIGLMRGLGKGVSRPVPHGVIFALALAAMAYALSQDGGGMAWSVLVSGLAAMQIAASPYRIRWRLVIGSVLLISTVAGLAALPRLPHPMLAVITGFTVAFTVAALIALVLVAAWFWDIVLELDRARAVSAELAVAKERLRFAADLHDIQGHHLQAIALKAELAERLVGVDDDRVRTQAAEVAELARTALKDTREVVQGYRRSNLITELDNAREILEAAGVRTTVRGDAAMVPPPLQPLFGALVREGTTNILRHSRAENCELVIAVDGPHTQVVLSSDRPNPPNGDAGSGIDGLRQRFGTLGGRVDANRVADRFELRGSADEPGRTP</sequence>
<evidence type="ECO:0000256" key="3">
    <source>
        <dbReference type="ARBA" id="ARBA00023012"/>
    </source>
</evidence>
<feature type="transmembrane region" description="Helical" evidence="4">
    <location>
        <begin position="20"/>
        <end position="42"/>
    </location>
</feature>
<dbReference type="RefSeq" id="WP_245761155.1">
    <property type="nucleotide sequence ID" value="NZ_FNOK01000012.1"/>
</dbReference>
<keyword evidence="4" id="KW-0812">Transmembrane</keyword>
<feature type="transmembrane region" description="Helical" evidence="4">
    <location>
        <begin position="54"/>
        <end position="75"/>
    </location>
</feature>
<dbReference type="EMBL" id="FNOK01000012">
    <property type="protein sequence ID" value="SDX54547.1"/>
    <property type="molecule type" value="Genomic_DNA"/>
</dbReference>